<feature type="compositionally biased region" description="Polar residues" evidence="20">
    <location>
        <begin position="347"/>
        <end position="372"/>
    </location>
</feature>
<evidence type="ECO:0000256" key="7">
    <source>
        <dbReference type="ARBA" id="ARBA00022824"/>
    </source>
</evidence>
<dbReference type="Proteomes" id="UP000085678">
    <property type="component" value="Unplaced"/>
</dbReference>
<reference evidence="24" key="1">
    <citation type="submission" date="2025-08" db="UniProtKB">
        <authorList>
            <consortium name="RefSeq"/>
        </authorList>
    </citation>
    <scope>IDENTIFICATION</scope>
    <source>
        <tissue evidence="24">Gonads</tissue>
    </source>
</reference>
<dbReference type="FunCoup" id="A0A1S3HX09">
    <property type="interactions" value="1133"/>
</dbReference>
<feature type="compositionally biased region" description="Low complexity" evidence="20">
    <location>
        <begin position="98"/>
        <end position="107"/>
    </location>
</feature>
<evidence type="ECO:0000256" key="12">
    <source>
        <dbReference type="ARBA" id="ARBA00023125"/>
    </source>
</evidence>
<keyword evidence="19" id="KW-0175">Coiled coil</keyword>
<comment type="subcellular location">
    <subcellularLocation>
        <location evidence="4">Cytoplasmic vesicle</location>
        <location evidence="4">COPII-coated vesicle membrane</location>
        <topology evidence="4">Multi-pass membrane protein</topology>
    </subcellularLocation>
    <subcellularLocation>
        <location evidence="3">Endoplasmic reticulum membrane</location>
        <topology evidence="3">Multi-pass membrane protein</topology>
    </subcellularLocation>
    <subcellularLocation>
        <location evidence="2">Golgi apparatus membrane</location>
    </subcellularLocation>
    <subcellularLocation>
        <location evidence="1">Nucleus</location>
    </subcellularLocation>
</comment>
<dbReference type="GO" id="GO:0008203">
    <property type="term" value="P:cholesterol metabolic process"/>
    <property type="evidence" value="ECO:0007669"/>
    <property type="project" value="UniProtKB-KW"/>
</dbReference>
<keyword evidence="6 21" id="KW-0812">Transmembrane</keyword>
<keyword evidence="16" id="KW-0539">Nucleus</keyword>
<evidence type="ECO:0000313" key="23">
    <source>
        <dbReference type="Proteomes" id="UP000085678"/>
    </source>
</evidence>
<dbReference type="RefSeq" id="XP_013390553.1">
    <property type="nucleotide sequence ID" value="XM_013535099.1"/>
</dbReference>
<keyword evidence="15" id="KW-0804">Transcription</keyword>
<evidence type="ECO:0000256" key="6">
    <source>
        <dbReference type="ARBA" id="ARBA00022692"/>
    </source>
</evidence>
<dbReference type="Pfam" id="PF00010">
    <property type="entry name" value="HLH"/>
    <property type="match status" value="1"/>
</dbReference>
<evidence type="ECO:0000256" key="2">
    <source>
        <dbReference type="ARBA" id="ARBA00004394"/>
    </source>
</evidence>
<evidence type="ECO:0000256" key="18">
    <source>
        <dbReference type="ARBA" id="ARBA00038460"/>
    </source>
</evidence>
<keyword evidence="14" id="KW-0010">Activator</keyword>
<evidence type="ECO:0000256" key="21">
    <source>
        <dbReference type="SAM" id="Phobius"/>
    </source>
</evidence>
<evidence type="ECO:0000256" key="3">
    <source>
        <dbReference type="ARBA" id="ARBA00004477"/>
    </source>
</evidence>
<feature type="coiled-coil region" evidence="19">
    <location>
        <begin position="140"/>
        <end position="189"/>
    </location>
</feature>
<feature type="compositionally biased region" description="Low complexity" evidence="20">
    <location>
        <begin position="374"/>
        <end position="389"/>
    </location>
</feature>
<keyword evidence="13 21" id="KW-0472">Membrane</keyword>
<dbReference type="GO" id="GO:0000981">
    <property type="term" value="F:DNA-binding transcription factor activity, RNA polymerase II-specific"/>
    <property type="evidence" value="ECO:0007669"/>
    <property type="project" value="TreeGrafter"/>
</dbReference>
<dbReference type="CDD" id="cd18921">
    <property type="entry name" value="bHLHzip_SREBP1"/>
    <property type="match status" value="1"/>
</dbReference>
<keyword evidence="5" id="KW-0753">Steroid metabolism</keyword>
<accession>A0A1S3HX09</accession>
<feature type="transmembrane region" description="Helical" evidence="21">
    <location>
        <begin position="401"/>
        <end position="421"/>
    </location>
</feature>
<dbReference type="GO" id="GO:0046983">
    <property type="term" value="F:protein dimerization activity"/>
    <property type="evidence" value="ECO:0007669"/>
    <property type="project" value="InterPro"/>
</dbReference>
<dbReference type="GO" id="GO:0000978">
    <property type="term" value="F:RNA polymerase II cis-regulatory region sequence-specific DNA binding"/>
    <property type="evidence" value="ECO:0007669"/>
    <property type="project" value="TreeGrafter"/>
</dbReference>
<evidence type="ECO:0000256" key="17">
    <source>
        <dbReference type="ARBA" id="ARBA00023329"/>
    </source>
</evidence>
<dbReference type="SMART" id="SM00353">
    <property type="entry name" value="HLH"/>
    <property type="match status" value="1"/>
</dbReference>
<dbReference type="AlphaFoldDB" id="A0A1S3HX09"/>
<dbReference type="InParanoid" id="A0A1S3HX09"/>
<feature type="transmembrane region" description="Helical" evidence="21">
    <location>
        <begin position="460"/>
        <end position="484"/>
    </location>
</feature>
<name>A0A1S3HX09_LINAN</name>
<evidence type="ECO:0000256" key="11">
    <source>
        <dbReference type="ARBA" id="ARBA00023098"/>
    </source>
</evidence>
<keyword evidence="12" id="KW-0238">DNA-binding</keyword>
<evidence type="ECO:0000256" key="13">
    <source>
        <dbReference type="ARBA" id="ARBA00023136"/>
    </source>
</evidence>
<evidence type="ECO:0000256" key="5">
    <source>
        <dbReference type="ARBA" id="ARBA00022548"/>
    </source>
</evidence>
<feature type="region of interest" description="Disordered" evidence="20">
    <location>
        <begin position="347"/>
        <end position="390"/>
    </location>
</feature>
<dbReference type="PROSITE" id="PS50888">
    <property type="entry name" value="BHLH"/>
    <property type="match status" value="1"/>
</dbReference>
<evidence type="ECO:0000256" key="10">
    <source>
        <dbReference type="ARBA" id="ARBA00023034"/>
    </source>
</evidence>
<keyword evidence="9" id="KW-0805">Transcription regulation</keyword>
<evidence type="ECO:0000256" key="8">
    <source>
        <dbReference type="ARBA" id="ARBA00022989"/>
    </source>
</evidence>
<keyword evidence="23" id="KW-1185">Reference proteome</keyword>
<dbReference type="KEGG" id="lak:106158965"/>
<sequence length="1201" mass="132236">MADQGGWPFSSDPLPDLGASFNVPSDLETTGIGDIDDMMQYLCPGAPPDDLFDGQLSAIKTDPDLLSPVLDDPNLNLDNLDALLNFNESQTLKPPPDYKQVTQQQQQPLRQLFQQQPQIQQKQQQSVQNVKQQQPQQLLLQQLAQQVEQQKLQNALQNLQRQQQQQQQQQQAQVTLQQLQQLLLQAQMKPDTSPKVVTISTTSPALSNLSNVNTVTTSVNPVQTVVTTSQGSAILTTSIPIQLVDAEKVPISRLNTSQTKNPPKGEKRTAHNAIEKRYRLSINDKILELKDLVSGTDAKLNKSAVLRKAIEYVKYMQQQNNRLKQENMALKMALKKQNIADLLTSGQEYLTPPNSETGSPIHSPPTSDTDQPVSPCSSEDSNSSDGSSSLTTRAMMDRSRMALCVFMFAILAFNPFGALMGSVDRGIAGDYTGGHMGSARTLNSLGSEDLASGPVSWWDWLFPSAFIWMLNTILVFGVLARILIYGEPVTKPLSETSVQFWRHRKQADMDLARGEYNTANIQLQKSLSAIGRSLPTSNFDLAASMFWNLLRQALHRLYIGKWMSCRAGGLRTSESKATEAKQSSKNAALAYHKLNQLWLTGHGGGGVLSGLNLALSSVNLAEAAADQISQESLAEIYATAAVTAKVGLPVAMQFLARYFLSKARTVCKSGSGQIPVSMQWLCHPLGHRFFVSGNWTIGSKDSIYSSLTSEADPLACVMRAFREHLLEKALYTLVTPGYSSPNIHNGDHSADGSPSVSEVLQYSQLLADCSNAASTVVKLEGGVMIVSGDEVSRWWSAVLSVGAYWLMGDDVAAEKQFPIIETFPKALKEKDHPLPKSVLIMFKARKNLLSDHKSSCSFNTIKLCNQAGHLLRDSLHMGAENRSCQKNMVGVKVSPSVSEVLQYSQLLADCSNAASTVVKLEGGVMIVSGDEVSRWWSAVLSVGAYWLMGDDVAAEKQFPIIETFPKALKEKDHPLPKSVLIMFKARKNLLSDHKSSCSFNTIKLCNQAGHLLRDSLHMGAENRSCQKNMAVQLLVCDWLLLSRTSVWQADSEKGTSIVSSSELAAFQQDLSCLRQLAQCFKVALRRVFLHEATARLMAGASPARTQQLLDRSVRRRHITPPFHEKDYPESKDTPDRAQATALFMACKHLPEALLAEPGRRAGMLAEAEKLYEQMGDTRAAQDCRQMMVKITTSKVPLQVAY</sequence>
<dbReference type="GeneID" id="106158965"/>
<dbReference type="FunFam" id="4.10.280.10:FF:000016">
    <property type="entry name" value="Sterol regulatory element-binding transcription factor 1"/>
    <property type="match status" value="1"/>
</dbReference>
<keyword evidence="11" id="KW-0443">Lipid metabolism</keyword>
<keyword evidence="10" id="KW-0333">Golgi apparatus</keyword>
<dbReference type="InterPro" id="IPR011598">
    <property type="entry name" value="bHLH_dom"/>
</dbReference>
<dbReference type="GO" id="GO:0000139">
    <property type="term" value="C:Golgi membrane"/>
    <property type="evidence" value="ECO:0007669"/>
    <property type="project" value="UniProtKB-SubCell"/>
</dbReference>
<evidence type="ECO:0000256" key="14">
    <source>
        <dbReference type="ARBA" id="ARBA00023159"/>
    </source>
</evidence>
<dbReference type="SUPFAM" id="SSF47459">
    <property type="entry name" value="HLH, helix-loop-helix DNA-binding domain"/>
    <property type="match status" value="1"/>
</dbReference>
<dbReference type="PANTHER" id="PTHR46062:SF1">
    <property type="entry name" value="LP12374P"/>
    <property type="match status" value="1"/>
</dbReference>
<evidence type="ECO:0000259" key="22">
    <source>
        <dbReference type="PROSITE" id="PS50888"/>
    </source>
</evidence>
<evidence type="ECO:0000256" key="19">
    <source>
        <dbReference type="SAM" id="Coils"/>
    </source>
</evidence>
<feature type="domain" description="BHLH" evidence="22">
    <location>
        <begin position="266"/>
        <end position="316"/>
    </location>
</feature>
<protein>
    <submittedName>
        <fullName evidence="24">Sterol regulatory element-binding protein 1-like</fullName>
    </submittedName>
</protein>
<keyword evidence="5" id="KW-0153">Cholesterol metabolism</keyword>
<feature type="coiled-coil region" evidence="19">
    <location>
        <begin position="313"/>
        <end position="340"/>
    </location>
</feature>
<dbReference type="GO" id="GO:0005634">
    <property type="term" value="C:nucleus"/>
    <property type="evidence" value="ECO:0007669"/>
    <property type="project" value="UniProtKB-SubCell"/>
</dbReference>
<evidence type="ECO:0000256" key="20">
    <source>
        <dbReference type="SAM" id="MobiDB-lite"/>
    </source>
</evidence>
<keyword evidence="17" id="KW-0968">Cytoplasmic vesicle</keyword>
<evidence type="ECO:0000256" key="15">
    <source>
        <dbReference type="ARBA" id="ARBA00023163"/>
    </source>
</evidence>
<dbReference type="Gene3D" id="4.10.280.10">
    <property type="entry name" value="Helix-loop-helix DNA-binding domain"/>
    <property type="match status" value="1"/>
</dbReference>
<evidence type="ECO:0000256" key="9">
    <source>
        <dbReference type="ARBA" id="ARBA00023015"/>
    </source>
</evidence>
<keyword evidence="8 21" id="KW-1133">Transmembrane helix</keyword>
<evidence type="ECO:0000313" key="24">
    <source>
        <dbReference type="RefSeq" id="XP_013390553.1"/>
    </source>
</evidence>
<evidence type="ECO:0000256" key="4">
    <source>
        <dbReference type="ARBA" id="ARBA00004557"/>
    </source>
</evidence>
<keyword evidence="5" id="KW-1207">Sterol metabolism</keyword>
<organism evidence="23 24">
    <name type="scientific">Lingula anatina</name>
    <name type="common">Brachiopod</name>
    <name type="synonym">Lingula unguis</name>
    <dbReference type="NCBI Taxonomy" id="7574"/>
    <lineage>
        <taxon>Eukaryota</taxon>
        <taxon>Metazoa</taxon>
        <taxon>Spiralia</taxon>
        <taxon>Lophotrochozoa</taxon>
        <taxon>Brachiopoda</taxon>
        <taxon>Linguliformea</taxon>
        <taxon>Lingulata</taxon>
        <taxon>Lingulida</taxon>
        <taxon>Linguloidea</taxon>
        <taxon>Lingulidae</taxon>
        <taxon>Lingula</taxon>
    </lineage>
</organism>
<feature type="region of interest" description="Disordered" evidence="20">
    <location>
        <begin position="88"/>
        <end position="107"/>
    </location>
</feature>
<gene>
    <name evidence="24" type="primary">LOC106158965</name>
</gene>
<proteinExistence type="inferred from homology"/>
<evidence type="ECO:0000256" key="16">
    <source>
        <dbReference type="ARBA" id="ARBA00023242"/>
    </source>
</evidence>
<evidence type="ECO:0000256" key="1">
    <source>
        <dbReference type="ARBA" id="ARBA00004123"/>
    </source>
</evidence>
<dbReference type="PANTHER" id="PTHR46062">
    <property type="entry name" value="STEROL REGULATORY ELEMENT-BINDING PROTEIN"/>
    <property type="match status" value="1"/>
</dbReference>
<feature type="region of interest" description="Disordered" evidence="20">
    <location>
        <begin position="1"/>
        <end position="22"/>
    </location>
</feature>
<dbReference type="GO" id="GO:0005789">
    <property type="term" value="C:endoplasmic reticulum membrane"/>
    <property type="evidence" value="ECO:0007669"/>
    <property type="project" value="UniProtKB-SubCell"/>
</dbReference>
<keyword evidence="7" id="KW-0256">Endoplasmic reticulum</keyword>
<dbReference type="InterPro" id="IPR036638">
    <property type="entry name" value="HLH_DNA-bd_sf"/>
</dbReference>
<comment type="similarity">
    <text evidence="18">Belongs to the SREBP family.</text>
</comment>
<dbReference type="GO" id="GO:0012507">
    <property type="term" value="C:ER to Golgi transport vesicle membrane"/>
    <property type="evidence" value="ECO:0007669"/>
    <property type="project" value="UniProtKB-SubCell"/>
</dbReference>
<dbReference type="OrthoDB" id="2133190at2759"/>
<dbReference type="STRING" id="7574.A0A1S3HX09"/>